<accession>A0ABZ2TWI4</accession>
<dbReference type="RefSeq" id="WP_066164415.1">
    <property type="nucleotide sequence ID" value="NZ_CP136137.1"/>
</dbReference>
<sequence length="317" mass="35402">MYDVQLLPTDEFGLIRRTAVLAEGWSDTALGSAVRRGDLILLAPGVSVRADPWFTTDDGADELYRLRGLAAVTSLRCGDGVVLSHQSAAAVHGIALLKPDRSLVHVTRDARSGGGRRAERQVHAVALPDDDVVDLGRFRVTSLERTAVDVATAGASFAQALTVFDMALARGASRETMAEMLGGRRNQGVRVARRALRFATRLSESVGESWSRAQMITENLRLPVLQCTHVAEGHEYRSDFDWDCRLVGEFDGQIKYGRLLRPGEARDEAITREKEREDRLRALGIMVVRWIWADLENNRMIPRVKYWLENFHRLPTL</sequence>
<proteinExistence type="predicted"/>
<organism evidence="2 3">
    <name type="scientific">Gordonia hydrophobica</name>
    <dbReference type="NCBI Taxonomy" id="40516"/>
    <lineage>
        <taxon>Bacteria</taxon>
        <taxon>Bacillati</taxon>
        <taxon>Actinomycetota</taxon>
        <taxon>Actinomycetes</taxon>
        <taxon>Mycobacteriales</taxon>
        <taxon>Gordoniaceae</taxon>
        <taxon>Gordonia</taxon>
    </lineage>
</organism>
<keyword evidence="3" id="KW-1185">Reference proteome</keyword>
<evidence type="ECO:0000313" key="2">
    <source>
        <dbReference type="EMBL" id="WYY05863.1"/>
    </source>
</evidence>
<dbReference type="Pfam" id="PF09407">
    <property type="entry name" value="AbiEi_1"/>
    <property type="match status" value="1"/>
</dbReference>
<dbReference type="InterPro" id="IPR018547">
    <property type="entry name" value="AbiEi_C"/>
</dbReference>
<name>A0ABZ2TWI4_9ACTN</name>
<reference evidence="2 3" key="1">
    <citation type="journal article" date="2023" name="Virus Evol.">
        <title>Computational host range prediction-The good, the bad, and the ugly.</title>
        <authorList>
            <person name="Howell A.A."/>
            <person name="Versoza C.J."/>
            <person name="Pfeifer S.P."/>
        </authorList>
    </citation>
    <scope>NUCLEOTIDE SEQUENCE [LARGE SCALE GENOMIC DNA]</scope>
    <source>
        <strain evidence="2 3">1610/1b</strain>
    </source>
</reference>
<gene>
    <name evidence="2" type="ORF">RVF87_12280</name>
</gene>
<dbReference type="Proteomes" id="UP001479933">
    <property type="component" value="Chromosome"/>
</dbReference>
<feature type="domain" description="AbiEi antitoxin C-terminal" evidence="1">
    <location>
        <begin position="86"/>
        <end position="185"/>
    </location>
</feature>
<protein>
    <recommendedName>
        <fullName evidence="1">AbiEi antitoxin C-terminal domain-containing protein</fullName>
    </recommendedName>
</protein>
<evidence type="ECO:0000259" key="1">
    <source>
        <dbReference type="Pfam" id="PF09407"/>
    </source>
</evidence>
<evidence type="ECO:0000313" key="3">
    <source>
        <dbReference type="Proteomes" id="UP001479933"/>
    </source>
</evidence>
<dbReference type="EMBL" id="CP136137">
    <property type="protein sequence ID" value="WYY05863.1"/>
    <property type="molecule type" value="Genomic_DNA"/>
</dbReference>